<dbReference type="Proteomes" id="UP000245202">
    <property type="component" value="Unassembled WGS sequence"/>
</dbReference>
<feature type="region of interest" description="Disordered" evidence="1">
    <location>
        <begin position="14"/>
        <end position="39"/>
    </location>
</feature>
<keyword evidence="4" id="KW-1185">Reference proteome</keyword>
<name>A0A2R5EPX5_9BACL</name>
<feature type="domain" description="SLH" evidence="2">
    <location>
        <begin position="580"/>
        <end position="634"/>
    </location>
</feature>
<reference evidence="3 4" key="1">
    <citation type="submission" date="2017-08" db="EMBL/GenBank/DDBJ databases">
        <title>Substantial Increase in Enzyme Production by Combined Drug-Resistance Mutations in Paenibacillus agaridevorans.</title>
        <authorList>
            <person name="Tanaka Y."/>
            <person name="Funane K."/>
            <person name="Hosaka T."/>
            <person name="Shiwa Y."/>
            <person name="Fujita N."/>
            <person name="Miyazaki T."/>
            <person name="Yoshikawa H."/>
            <person name="Murakami K."/>
            <person name="Kasahara K."/>
            <person name="Inaoka T."/>
            <person name="Hiraga Y."/>
            <person name="Ochi K."/>
        </authorList>
    </citation>
    <scope>NUCLEOTIDE SEQUENCE [LARGE SCALE GENOMIC DNA]</scope>
    <source>
        <strain evidence="3 4">T-3040</strain>
    </source>
</reference>
<organism evidence="3 4">
    <name type="scientific">Paenibacillus agaridevorans</name>
    <dbReference type="NCBI Taxonomy" id="171404"/>
    <lineage>
        <taxon>Bacteria</taxon>
        <taxon>Bacillati</taxon>
        <taxon>Bacillota</taxon>
        <taxon>Bacilli</taxon>
        <taxon>Bacillales</taxon>
        <taxon>Paenibacillaceae</taxon>
        <taxon>Paenibacillus</taxon>
    </lineage>
</organism>
<evidence type="ECO:0000259" key="2">
    <source>
        <dbReference type="PROSITE" id="PS51272"/>
    </source>
</evidence>
<dbReference type="PANTHER" id="PTHR43308">
    <property type="entry name" value="OUTER MEMBRANE PROTEIN ALPHA-RELATED"/>
    <property type="match status" value="1"/>
</dbReference>
<dbReference type="PROSITE" id="PS51272">
    <property type="entry name" value="SLH"/>
    <property type="match status" value="3"/>
</dbReference>
<dbReference type="InterPro" id="IPR051465">
    <property type="entry name" value="Cell_Envelope_Struct_Comp"/>
</dbReference>
<feature type="compositionally biased region" description="Polar residues" evidence="1">
    <location>
        <begin position="278"/>
        <end position="290"/>
    </location>
</feature>
<feature type="domain" description="SLH" evidence="2">
    <location>
        <begin position="516"/>
        <end position="579"/>
    </location>
</feature>
<evidence type="ECO:0000256" key="1">
    <source>
        <dbReference type="SAM" id="MobiDB-lite"/>
    </source>
</evidence>
<gene>
    <name evidence="3" type="ORF">PAT3040_02279</name>
</gene>
<comment type="caution">
    <text evidence="3">The sequence shown here is derived from an EMBL/GenBank/DDBJ whole genome shotgun (WGS) entry which is preliminary data.</text>
</comment>
<dbReference type="InterPro" id="IPR001119">
    <property type="entry name" value="SLH_dom"/>
</dbReference>
<dbReference type="Gene3D" id="2.60.220.30">
    <property type="match status" value="1"/>
</dbReference>
<protein>
    <recommendedName>
        <fullName evidence="2">SLH domain-containing protein</fullName>
    </recommendedName>
</protein>
<sequence>MGGLVGRNFEPVISGRYNSQTSGHGDADKGTPRTTAEMKQRATFEPDWDFVHIWTIEEGKVYPALRDIIGNIGRDVAPPTVVSAVMDVEQPDRILLHFDEEVRLTDADGVMIESDGVGTTIIDVEGESTKTLAFTVSDAFEQGAEVIFSYDALLGNIVDLAGNPLSSLAGKNVYKLPVIGIMMKKADASDYEDGGWTNQSVTVIANVGAGAEDITEFFYTLNRGLEQAYTNGSPIVITEEGTNSLIFQVTDRAGQTVSVELEVKIDKSPPSVVYEPSGSETQAASASPTVTADDAASGVNASTLQYVWTTDTSTPSSGWEPFVSGTGLAKSGVDGDWYLHIRVSDAAGNESVRVSDRFRLMSRTGSEGGNSEASGYQLPKGTYLVGMNGGTVTFDGGQIFFPAGAISRTFYLKITEVADPNTLPLSDGQRLVSRVIEVTKDQAGKFDKDVGIHIQFDVESVRDEETEVLLCWLNEETGQWMPLDNRKVDWEKGIAGGTTNHFTKFAVIAVTEEKAESGVRFTDIQGHWAEKSIVKLAEKGALHGYTDGSFMPDLEITRAEFAVILVQALDYTDKEGKTFNDMANHWAKQAVSTAHAYGVVHGYNDNTFAPDDPITREQMTMMIMNALQLETIPSVRAFADQNKISKWAREAVAAAVESGLITGYPDNTIRPQAHATRAEAASIIGRLL</sequence>
<feature type="compositionally biased region" description="Basic and acidic residues" evidence="1">
    <location>
        <begin position="25"/>
        <end position="39"/>
    </location>
</feature>
<dbReference type="Pfam" id="PF00395">
    <property type="entry name" value="SLH"/>
    <property type="match status" value="3"/>
</dbReference>
<evidence type="ECO:0000313" key="4">
    <source>
        <dbReference type="Proteomes" id="UP000245202"/>
    </source>
</evidence>
<proteinExistence type="predicted"/>
<feature type="domain" description="SLH" evidence="2">
    <location>
        <begin position="635"/>
        <end position="688"/>
    </location>
</feature>
<accession>A0A2R5EPX5</accession>
<dbReference type="EMBL" id="BDQX01000108">
    <property type="protein sequence ID" value="GBG07719.1"/>
    <property type="molecule type" value="Genomic_DNA"/>
</dbReference>
<dbReference type="AlphaFoldDB" id="A0A2R5EPX5"/>
<feature type="region of interest" description="Disordered" evidence="1">
    <location>
        <begin position="269"/>
        <end position="294"/>
    </location>
</feature>
<evidence type="ECO:0000313" key="3">
    <source>
        <dbReference type="EMBL" id="GBG07719.1"/>
    </source>
</evidence>
<dbReference type="PANTHER" id="PTHR43308:SF5">
    <property type="entry name" value="S-LAYER PROTEIN _ PEPTIDOGLYCAN ENDO-BETA-N-ACETYLGLUCOSAMINIDASE"/>
    <property type="match status" value="1"/>
</dbReference>